<dbReference type="GO" id="GO:0008270">
    <property type="term" value="F:zinc ion binding"/>
    <property type="evidence" value="ECO:0007669"/>
    <property type="project" value="UniProtKB-KW"/>
</dbReference>
<dbReference type="FunFam" id="3.30.160.60:FF:000557">
    <property type="entry name" value="zinc finger and SCAN domain-containing protein 29"/>
    <property type="match status" value="1"/>
</dbReference>
<dbReference type="Ensembl" id="ENSSDUT00000016855.1">
    <property type="protein sequence ID" value="ENSSDUP00000016548.1"/>
    <property type="gene ID" value="ENSSDUG00000012094.1"/>
</dbReference>
<evidence type="ECO:0000256" key="11">
    <source>
        <dbReference type="SAM" id="MobiDB-lite"/>
    </source>
</evidence>
<feature type="compositionally biased region" description="Low complexity" evidence="11">
    <location>
        <begin position="77"/>
        <end position="87"/>
    </location>
</feature>
<protein>
    <recommendedName>
        <fullName evidence="12">C2H2-type domain-containing protein</fullName>
    </recommendedName>
</protein>
<evidence type="ECO:0000256" key="9">
    <source>
        <dbReference type="ARBA" id="ARBA00023242"/>
    </source>
</evidence>
<dbReference type="InterPro" id="IPR013087">
    <property type="entry name" value="Znf_C2H2_type"/>
</dbReference>
<dbReference type="PROSITE" id="PS00028">
    <property type="entry name" value="ZINC_FINGER_C2H2_1"/>
    <property type="match status" value="3"/>
</dbReference>
<dbReference type="GO" id="GO:0005634">
    <property type="term" value="C:nucleus"/>
    <property type="evidence" value="ECO:0007669"/>
    <property type="project" value="UniProtKB-SubCell"/>
</dbReference>
<evidence type="ECO:0000313" key="14">
    <source>
        <dbReference type="Proteomes" id="UP000261420"/>
    </source>
</evidence>
<dbReference type="OMA" id="QNIVYSH"/>
<feature type="domain" description="C2H2-type" evidence="12">
    <location>
        <begin position="242"/>
        <end position="269"/>
    </location>
</feature>
<evidence type="ECO:0000256" key="6">
    <source>
        <dbReference type="ARBA" id="ARBA00023015"/>
    </source>
</evidence>
<evidence type="ECO:0000256" key="8">
    <source>
        <dbReference type="ARBA" id="ARBA00023163"/>
    </source>
</evidence>
<dbReference type="FunFam" id="3.30.160.60:FF:002716">
    <property type="entry name" value="Zinc finger protein 212"/>
    <property type="match status" value="1"/>
</dbReference>
<evidence type="ECO:0000256" key="2">
    <source>
        <dbReference type="ARBA" id="ARBA00022723"/>
    </source>
</evidence>
<dbReference type="Proteomes" id="UP000261420">
    <property type="component" value="Unplaced"/>
</dbReference>
<feature type="region of interest" description="Disordered" evidence="11">
    <location>
        <begin position="77"/>
        <end position="193"/>
    </location>
</feature>
<keyword evidence="5" id="KW-0862">Zinc</keyword>
<dbReference type="PROSITE" id="PS50157">
    <property type="entry name" value="ZINC_FINGER_C2H2_2"/>
    <property type="match status" value="4"/>
</dbReference>
<evidence type="ECO:0000256" key="1">
    <source>
        <dbReference type="ARBA" id="ARBA00004123"/>
    </source>
</evidence>
<comment type="subcellular location">
    <subcellularLocation>
        <location evidence="1">Nucleus</location>
    </subcellularLocation>
</comment>
<keyword evidence="14" id="KW-1185">Reference proteome</keyword>
<accession>A0A3B4UEC5</accession>
<organism evidence="13 14">
    <name type="scientific">Seriola dumerili</name>
    <name type="common">Greater amberjack</name>
    <name type="synonym">Caranx dumerili</name>
    <dbReference type="NCBI Taxonomy" id="41447"/>
    <lineage>
        <taxon>Eukaryota</taxon>
        <taxon>Metazoa</taxon>
        <taxon>Chordata</taxon>
        <taxon>Craniata</taxon>
        <taxon>Vertebrata</taxon>
        <taxon>Euteleostomi</taxon>
        <taxon>Actinopterygii</taxon>
        <taxon>Neopterygii</taxon>
        <taxon>Teleostei</taxon>
        <taxon>Neoteleostei</taxon>
        <taxon>Acanthomorphata</taxon>
        <taxon>Carangaria</taxon>
        <taxon>Carangiformes</taxon>
        <taxon>Carangidae</taxon>
        <taxon>Seriola</taxon>
    </lineage>
</organism>
<dbReference type="FunFam" id="3.30.160.60:FF:000100">
    <property type="entry name" value="Zinc finger 45-like"/>
    <property type="match status" value="1"/>
</dbReference>
<dbReference type="GeneTree" id="ENSGT00940000164807"/>
<keyword evidence="4 10" id="KW-0863">Zinc-finger</keyword>
<feature type="domain" description="C2H2-type" evidence="12">
    <location>
        <begin position="298"/>
        <end position="325"/>
    </location>
</feature>
<feature type="compositionally biased region" description="Basic and acidic residues" evidence="11">
    <location>
        <begin position="157"/>
        <end position="171"/>
    </location>
</feature>
<evidence type="ECO:0000256" key="10">
    <source>
        <dbReference type="PROSITE-ProRule" id="PRU00042"/>
    </source>
</evidence>
<evidence type="ECO:0000256" key="3">
    <source>
        <dbReference type="ARBA" id="ARBA00022737"/>
    </source>
</evidence>
<evidence type="ECO:0000256" key="7">
    <source>
        <dbReference type="ARBA" id="ARBA00023125"/>
    </source>
</evidence>
<dbReference type="SMART" id="SM00355">
    <property type="entry name" value="ZnF_C2H2"/>
    <property type="match status" value="4"/>
</dbReference>
<dbReference type="PANTHER" id="PTHR23235">
    <property type="entry name" value="KRUEPPEL-LIKE TRANSCRIPTION FACTOR"/>
    <property type="match status" value="1"/>
</dbReference>
<reference evidence="13" key="1">
    <citation type="submission" date="2025-08" db="UniProtKB">
        <authorList>
            <consortium name="Ensembl"/>
        </authorList>
    </citation>
    <scope>IDENTIFICATION</scope>
</reference>
<keyword evidence="6" id="KW-0805">Transcription regulation</keyword>
<evidence type="ECO:0000259" key="12">
    <source>
        <dbReference type="PROSITE" id="PS50157"/>
    </source>
</evidence>
<dbReference type="AlphaFoldDB" id="A0A3B4UEC5"/>
<dbReference type="GO" id="GO:0003677">
    <property type="term" value="F:DNA binding"/>
    <property type="evidence" value="ECO:0007669"/>
    <property type="project" value="UniProtKB-KW"/>
</dbReference>
<dbReference type="SUPFAM" id="SSF57667">
    <property type="entry name" value="beta-beta-alpha zinc fingers"/>
    <property type="match status" value="2"/>
</dbReference>
<feature type="domain" description="C2H2-type" evidence="12">
    <location>
        <begin position="326"/>
        <end position="354"/>
    </location>
</feature>
<keyword evidence="7" id="KW-0238">DNA-binding</keyword>
<dbReference type="Gene3D" id="3.30.160.60">
    <property type="entry name" value="Classic Zinc Finger"/>
    <property type="match status" value="4"/>
</dbReference>
<dbReference type="FunFam" id="3.30.160.60:FF:002343">
    <property type="entry name" value="Zinc finger protein 33A"/>
    <property type="match status" value="1"/>
</dbReference>
<keyword evidence="3" id="KW-0677">Repeat</keyword>
<keyword evidence="2" id="KW-0479">Metal-binding</keyword>
<evidence type="ECO:0000313" key="13">
    <source>
        <dbReference type="Ensembl" id="ENSSDUP00000016548.1"/>
    </source>
</evidence>
<proteinExistence type="predicted"/>
<sequence length="354" mass="40486">MSRLQSLKVSIHQRLTAAVEEIFGLLDQTLIEYEEEMNRHQKLLDVAFKPEITAQKKGCHAEVQQLLVSQAEVSSEQQQKQQEWSSSLDQEDQEDPEPPHIKEEQEELWTSQEGEQLQGLEEADITKFTFTPVPVKSEDDDDDDEEKAQSSQLHQSQPERNREGERLRPEIQGDACRGSEPAGNSVPDRLLRKDNYVKTSQDIEERNYYWMETRDPQAHFNTLHCNVVPTDDRECNTGAKSYSCSECGKRFGHKGTLQRHVRCHTGEKPFGCTICGKRFTQSGPLVHHLRLHTGEKPFTCSVCGKRFTQKGNLTCHMTVHTGEKPFSCSVCEKRFTRQSRVKKHKCVVESGSSL</sequence>
<evidence type="ECO:0000256" key="5">
    <source>
        <dbReference type="ARBA" id="ARBA00022833"/>
    </source>
</evidence>
<keyword evidence="9" id="KW-0539">Nucleus</keyword>
<dbReference type="Pfam" id="PF00096">
    <property type="entry name" value="zf-C2H2"/>
    <property type="match status" value="3"/>
</dbReference>
<evidence type="ECO:0000256" key="4">
    <source>
        <dbReference type="ARBA" id="ARBA00022771"/>
    </source>
</evidence>
<feature type="domain" description="C2H2-type" evidence="12">
    <location>
        <begin position="270"/>
        <end position="297"/>
    </location>
</feature>
<keyword evidence="8" id="KW-0804">Transcription</keyword>
<reference evidence="13" key="2">
    <citation type="submission" date="2025-09" db="UniProtKB">
        <authorList>
            <consortium name="Ensembl"/>
        </authorList>
    </citation>
    <scope>IDENTIFICATION</scope>
</reference>
<dbReference type="InterPro" id="IPR036236">
    <property type="entry name" value="Znf_C2H2_sf"/>
</dbReference>
<name>A0A3B4UEC5_SERDU</name>